<evidence type="ECO:0000313" key="1">
    <source>
        <dbReference type="EMBL" id="KAK9167285.1"/>
    </source>
</evidence>
<dbReference type="Proteomes" id="UP001419268">
    <property type="component" value="Unassembled WGS sequence"/>
</dbReference>
<name>A0AAP0LB31_9MAGN</name>
<dbReference type="AlphaFoldDB" id="A0AAP0LB31"/>
<protein>
    <submittedName>
        <fullName evidence="1">Uncharacterized protein</fullName>
    </submittedName>
</protein>
<evidence type="ECO:0000313" key="2">
    <source>
        <dbReference type="Proteomes" id="UP001419268"/>
    </source>
</evidence>
<dbReference type="EMBL" id="JBBNAG010000001">
    <property type="protein sequence ID" value="KAK9167285.1"/>
    <property type="molecule type" value="Genomic_DNA"/>
</dbReference>
<reference evidence="1 2" key="1">
    <citation type="submission" date="2024-01" db="EMBL/GenBank/DDBJ databases">
        <title>Genome assemblies of Stephania.</title>
        <authorList>
            <person name="Yang L."/>
        </authorList>
    </citation>
    <scope>NUCLEOTIDE SEQUENCE [LARGE SCALE GENOMIC DNA]</scope>
    <source>
        <strain evidence="1">JXDWG</strain>
        <tissue evidence="1">Leaf</tissue>
    </source>
</reference>
<comment type="caution">
    <text evidence="1">The sequence shown here is derived from an EMBL/GenBank/DDBJ whole genome shotgun (WGS) entry which is preliminary data.</text>
</comment>
<organism evidence="1 2">
    <name type="scientific">Stephania cephalantha</name>
    <dbReference type="NCBI Taxonomy" id="152367"/>
    <lineage>
        <taxon>Eukaryota</taxon>
        <taxon>Viridiplantae</taxon>
        <taxon>Streptophyta</taxon>
        <taxon>Embryophyta</taxon>
        <taxon>Tracheophyta</taxon>
        <taxon>Spermatophyta</taxon>
        <taxon>Magnoliopsida</taxon>
        <taxon>Ranunculales</taxon>
        <taxon>Menispermaceae</taxon>
        <taxon>Menispermoideae</taxon>
        <taxon>Cissampelideae</taxon>
        <taxon>Stephania</taxon>
    </lineage>
</organism>
<gene>
    <name evidence="1" type="ORF">Scep_002476</name>
</gene>
<proteinExistence type="predicted"/>
<sequence length="86" mass="9703">MSLCISPFYGTCSVGSFKLKNKCGSKMYIYQITPLFNIHLQQNHQSRFPSPCSSSPLFMPSLFLSPCSPSSRFPSSLSLNLSRLWF</sequence>
<keyword evidence="2" id="KW-1185">Reference proteome</keyword>
<accession>A0AAP0LB31</accession>